<keyword evidence="3" id="KW-0233">DNA recombination</keyword>
<accession>A0ABT8C6Y9</accession>
<evidence type="ECO:0000256" key="2">
    <source>
        <dbReference type="ARBA" id="ARBA00023125"/>
    </source>
</evidence>
<protein>
    <submittedName>
        <fullName evidence="5">Phage integrase SAM-like domain-containing protein</fullName>
    </submittedName>
</protein>
<evidence type="ECO:0000256" key="3">
    <source>
        <dbReference type="ARBA" id="ARBA00023172"/>
    </source>
</evidence>
<sequence length="424" mass="49465">MDINTYIIKGSEIKQGKNKGKAPLRFSFFYNGLRINIGADERALVKAWDISGQKVSRKDPDGVEINKRILKKKGLLIEAVQELEKKDVEPNQKNIKALYQIRIDEVFKNLKSVARPLKKESIKLPTTFWEVVEHYRKNSKNSKETIRKFKQVEKHLKEYNPKIDFKDFTEDFYNDYFLGYLVDVPICDNTIDKHIAEIKKICTYAITRFNHIPIPKDFLDFKRMYQNPFRLSLSWEEVKKIEEFVPLHKELVLAQDLFLISCYTGLRWQNVSKIKDYNIVEVDGSYHFQGITFKNSRSIQFVLSPKVVKILNRYKNNIPKSYNSDINKDIQKIARAAGLKDLVSFTKLYNGKPKVLTCEKWQKVTMHVGRHSFARRFLEMNKAEGALALQSLKELLGHSSAVITEIYLKLGDDKKNKMLLSAIE</sequence>
<keyword evidence="6" id="KW-1185">Reference proteome</keyword>
<dbReference type="Pfam" id="PF17293">
    <property type="entry name" value="Arm-DNA-bind_5"/>
    <property type="match status" value="1"/>
</dbReference>
<dbReference type="PROSITE" id="PS51898">
    <property type="entry name" value="TYR_RECOMBINASE"/>
    <property type="match status" value="1"/>
</dbReference>
<proteinExistence type="inferred from homology"/>
<keyword evidence="2" id="KW-0238">DNA-binding</keyword>
<dbReference type="InterPro" id="IPR013762">
    <property type="entry name" value="Integrase-like_cat_sf"/>
</dbReference>
<dbReference type="RefSeq" id="WP_163386667.1">
    <property type="nucleotide sequence ID" value="NZ_JAUFQS010000005.1"/>
</dbReference>
<dbReference type="PANTHER" id="PTHR30349:SF64">
    <property type="entry name" value="PROPHAGE INTEGRASE INTD-RELATED"/>
    <property type="match status" value="1"/>
</dbReference>
<organism evidence="5 6">
    <name type="scientific">Cyclobacterium jeungdonense</name>
    <dbReference type="NCBI Taxonomy" id="708087"/>
    <lineage>
        <taxon>Bacteria</taxon>
        <taxon>Pseudomonadati</taxon>
        <taxon>Bacteroidota</taxon>
        <taxon>Cytophagia</taxon>
        <taxon>Cytophagales</taxon>
        <taxon>Cyclobacteriaceae</taxon>
        <taxon>Cyclobacterium</taxon>
    </lineage>
</organism>
<name>A0ABT8C6Y9_9BACT</name>
<dbReference type="InterPro" id="IPR035386">
    <property type="entry name" value="Arm-DNA-bind_5"/>
</dbReference>
<dbReference type="Gene3D" id="1.10.150.130">
    <property type="match status" value="1"/>
</dbReference>
<comment type="similarity">
    <text evidence="1">Belongs to the 'phage' integrase family.</text>
</comment>
<dbReference type="Pfam" id="PF13102">
    <property type="entry name" value="Phage_int_SAM_5"/>
    <property type="match status" value="1"/>
</dbReference>
<dbReference type="InterPro" id="IPR050090">
    <property type="entry name" value="Tyrosine_recombinase_XerCD"/>
</dbReference>
<evidence type="ECO:0000313" key="5">
    <source>
        <dbReference type="EMBL" id="MDN3687403.1"/>
    </source>
</evidence>
<dbReference type="PANTHER" id="PTHR30349">
    <property type="entry name" value="PHAGE INTEGRASE-RELATED"/>
    <property type="match status" value="1"/>
</dbReference>
<feature type="domain" description="Tyr recombinase" evidence="4">
    <location>
        <begin position="228"/>
        <end position="420"/>
    </location>
</feature>
<evidence type="ECO:0000256" key="1">
    <source>
        <dbReference type="ARBA" id="ARBA00008857"/>
    </source>
</evidence>
<dbReference type="InterPro" id="IPR010998">
    <property type="entry name" value="Integrase_recombinase_N"/>
</dbReference>
<dbReference type="Proteomes" id="UP001236663">
    <property type="component" value="Unassembled WGS sequence"/>
</dbReference>
<dbReference type="InterPro" id="IPR025269">
    <property type="entry name" value="SAM-like_dom"/>
</dbReference>
<evidence type="ECO:0000313" key="6">
    <source>
        <dbReference type="Proteomes" id="UP001236663"/>
    </source>
</evidence>
<dbReference type="EMBL" id="JAUFQS010000005">
    <property type="protein sequence ID" value="MDN3687403.1"/>
    <property type="molecule type" value="Genomic_DNA"/>
</dbReference>
<dbReference type="InterPro" id="IPR002104">
    <property type="entry name" value="Integrase_catalytic"/>
</dbReference>
<evidence type="ECO:0000259" key="4">
    <source>
        <dbReference type="PROSITE" id="PS51898"/>
    </source>
</evidence>
<comment type="caution">
    <text evidence="5">The sequence shown here is derived from an EMBL/GenBank/DDBJ whole genome shotgun (WGS) entry which is preliminary data.</text>
</comment>
<dbReference type="InterPro" id="IPR011010">
    <property type="entry name" value="DNA_brk_join_enz"/>
</dbReference>
<dbReference type="SUPFAM" id="SSF56349">
    <property type="entry name" value="DNA breaking-rejoining enzymes"/>
    <property type="match status" value="1"/>
</dbReference>
<dbReference type="Gene3D" id="1.10.443.10">
    <property type="entry name" value="Intergrase catalytic core"/>
    <property type="match status" value="1"/>
</dbReference>
<reference evidence="6" key="1">
    <citation type="journal article" date="2019" name="Int. J. Syst. Evol. Microbiol.">
        <title>The Global Catalogue of Microorganisms (GCM) 10K type strain sequencing project: providing services to taxonomists for standard genome sequencing and annotation.</title>
        <authorList>
            <consortium name="The Broad Institute Genomics Platform"/>
            <consortium name="The Broad Institute Genome Sequencing Center for Infectious Disease"/>
            <person name="Wu L."/>
            <person name="Ma J."/>
        </authorList>
    </citation>
    <scope>NUCLEOTIDE SEQUENCE [LARGE SCALE GENOMIC DNA]</scope>
    <source>
        <strain evidence="6">CECT 7706</strain>
    </source>
</reference>
<gene>
    <name evidence="5" type="ORF">QWZ15_06165</name>
</gene>